<dbReference type="PROSITE" id="PS51007">
    <property type="entry name" value="CYTC"/>
    <property type="match status" value="1"/>
</dbReference>
<dbReference type="NCBIfam" id="TIGR02603">
    <property type="entry name" value="CxxCH_TIGR02603"/>
    <property type="match status" value="1"/>
</dbReference>
<evidence type="ECO:0000256" key="3">
    <source>
        <dbReference type="ARBA" id="ARBA00023004"/>
    </source>
</evidence>
<dbReference type="InParanoid" id="B4DAE7"/>
<comment type="caution">
    <text evidence="7">The sequence shown here is derived from an EMBL/GenBank/DDBJ whole genome shotgun (WGS) entry which is preliminary data.</text>
</comment>
<dbReference type="EMBL" id="ABVL01000030">
    <property type="protein sequence ID" value="EDY16608.1"/>
    <property type="molecule type" value="Genomic_DNA"/>
</dbReference>
<dbReference type="SUPFAM" id="SSF46626">
    <property type="entry name" value="Cytochrome c"/>
    <property type="match status" value="1"/>
</dbReference>
<dbReference type="Gene3D" id="1.10.760.10">
    <property type="entry name" value="Cytochrome c-like domain"/>
    <property type="match status" value="1"/>
</dbReference>
<proteinExistence type="predicted"/>
<dbReference type="RefSeq" id="WP_006983208.1">
    <property type="nucleotide sequence ID" value="NZ_ABVL01000030.1"/>
</dbReference>
<evidence type="ECO:0000256" key="2">
    <source>
        <dbReference type="ARBA" id="ARBA00022723"/>
    </source>
</evidence>
<evidence type="ECO:0000259" key="6">
    <source>
        <dbReference type="PROSITE" id="PS51007"/>
    </source>
</evidence>
<sequence length="272" mass="29771">MRRLLQMIATGMACVAFQWGASAGAWASSLDAEHEPKRPVVEDEALLQKGRIHAQQKALVRLGDQTDSAADKVLLEQLDRYEAGDLPAELWLELWEAAAKRSNLEIKARVAKHQGEVDQSGDPLYRFRECLKGGDGEAGRQIFAKKPEAGCIRCHSVNGEGGQIGPELVWLRHSAERMNILESIILPNAVIAPGYASALLKLKGGEEISGVMQQENAHDVTVTSVVDGKKRKVLIEDIVERTPLPSPMPPAFGLILSKREIRDLVEFIAAGE</sequence>
<evidence type="ECO:0000256" key="4">
    <source>
        <dbReference type="PROSITE-ProRule" id="PRU00433"/>
    </source>
</evidence>
<dbReference type="GO" id="GO:0020037">
    <property type="term" value="F:heme binding"/>
    <property type="evidence" value="ECO:0007669"/>
    <property type="project" value="InterPro"/>
</dbReference>
<accession>B4DAE7</accession>
<feature type="domain" description="Cytochrome c" evidence="6">
    <location>
        <begin position="134"/>
        <end position="272"/>
    </location>
</feature>
<dbReference type="GO" id="GO:0046872">
    <property type="term" value="F:metal ion binding"/>
    <property type="evidence" value="ECO:0007669"/>
    <property type="project" value="UniProtKB-KW"/>
</dbReference>
<keyword evidence="1 4" id="KW-0349">Heme</keyword>
<dbReference type="Pfam" id="PF00034">
    <property type="entry name" value="Cytochrom_C"/>
    <property type="match status" value="1"/>
</dbReference>
<dbReference type="Proteomes" id="UP000005824">
    <property type="component" value="Unassembled WGS sequence"/>
</dbReference>
<name>B4DAE7_9BACT</name>
<dbReference type="STRING" id="497964.CfE428DRAFT_5888"/>
<feature type="signal peptide" evidence="5">
    <location>
        <begin position="1"/>
        <end position="27"/>
    </location>
</feature>
<dbReference type="InterPro" id="IPR013427">
    <property type="entry name" value="Haem-bd_dom_put"/>
</dbReference>
<evidence type="ECO:0000313" key="8">
    <source>
        <dbReference type="Proteomes" id="UP000005824"/>
    </source>
</evidence>
<dbReference type="InterPro" id="IPR036909">
    <property type="entry name" value="Cyt_c-like_dom_sf"/>
</dbReference>
<protein>
    <submittedName>
        <fullName evidence="7">Heme-binding protein</fullName>
    </submittedName>
</protein>
<dbReference type="eggNOG" id="COG2010">
    <property type="taxonomic scope" value="Bacteria"/>
</dbReference>
<evidence type="ECO:0000256" key="1">
    <source>
        <dbReference type="ARBA" id="ARBA00022617"/>
    </source>
</evidence>
<reference evidence="7 8" key="1">
    <citation type="journal article" date="2011" name="J. Bacteriol.">
        <title>Genome sequence of Chthoniobacter flavus Ellin428, an aerobic heterotrophic soil bacterium.</title>
        <authorList>
            <person name="Kant R."/>
            <person name="van Passel M.W."/>
            <person name="Palva A."/>
            <person name="Lucas S."/>
            <person name="Lapidus A."/>
            <person name="Glavina Del Rio T."/>
            <person name="Dalin E."/>
            <person name="Tice H."/>
            <person name="Bruce D."/>
            <person name="Goodwin L."/>
            <person name="Pitluck S."/>
            <person name="Larimer F.W."/>
            <person name="Land M.L."/>
            <person name="Hauser L."/>
            <person name="Sangwan P."/>
            <person name="de Vos W.M."/>
            <person name="Janssen P.H."/>
            <person name="Smidt H."/>
        </authorList>
    </citation>
    <scope>NUCLEOTIDE SEQUENCE [LARGE SCALE GENOMIC DNA]</scope>
    <source>
        <strain evidence="7 8">Ellin428</strain>
    </source>
</reference>
<dbReference type="InterPro" id="IPR009056">
    <property type="entry name" value="Cyt_c-like_dom"/>
</dbReference>
<feature type="chain" id="PRO_5002802663" evidence="5">
    <location>
        <begin position="28"/>
        <end position="272"/>
    </location>
</feature>
<dbReference type="PANTHER" id="PTHR33546:SF1">
    <property type="entry name" value="LARGE, MULTIFUNCTIONAL SECRETED PROTEIN"/>
    <property type="match status" value="1"/>
</dbReference>
<keyword evidence="5" id="KW-0732">Signal</keyword>
<keyword evidence="3 4" id="KW-0408">Iron</keyword>
<keyword evidence="8" id="KW-1185">Reference proteome</keyword>
<organism evidence="7 8">
    <name type="scientific">Chthoniobacter flavus Ellin428</name>
    <dbReference type="NCBI Taxonomy" id="497964"/>
    <lineage>
        <taxon>Bacteria</taxon>
        <taxon>Pseudomonadati</taxon>
        <taxon>Verrucomicrobiota</taxon>
        <taxon>Spartobacteria</taxon>
        <taxon>Chthoniobacterales</taxon>
        <taxon>Chthoniobacteraceae</taxon>
        <taxon>Chthoniobacter</taxon>
    </lineage>
</organism>
<evidence type="ECO:0000313" key="7">
    <source>
        <dbReference type="EMBL" id="EDY16608.1"/>
    </source>
</evidence>
<keyword evidence="2 4" id="KW-0479">Metal-binding</keyword>
<dbReference type="AlphaFoldDB" id="B4DAE7"/>
<gene>
    <name evidence="7" type="ORF">CfE428DRAFT_5888</name>
</gene>
<evidence type="ECO:0000256" key="5">
    <source>
        <dbReference type="SAM" id="SignalP"/>
    </source>
</evidence>
<dbReference type="GO" id="GO:0009055">
    <property type="term" value="F:electron transfer activity"/>
    <property type="evidence" value="ECO:0007669"/>
    <property type="project" value="InterPro"/>
</dbReference>
<dbReference type="PANTHER" id="PTHR33546">
    <property type="entry name" value="LARGE, MULTIFUNCTIONAL SECRETED PROTEIN-RELATED"/>
    <property type="match status" value="1"/>
</dbReference>